<dbReference type="Pfam" id="PF00440">
    <property type="entry name" value="TetR_N"/>
    <property type="match status" value="1"/>
</dbReference>
<dbReference type="InterPro" id="IPR039532">
    <property type="entry name" value="TetR_C_Firmicutes"/>
</dbReference>
<dbReference type="PANTHER" id="PTHR43479">
    <property type="entry name" value="ACREF/ENVCD OPERON REPRESSOR-RELATED"/>
    <property type="match status" value="1"/>
</dbReference>
<dbReference type="InterPro" id="IPR050624">
    <property type="entry name" value="HTH-type_Tx_Regulator"/>
</dbReference>
<dbReference type="EMBL" id="CP012559">
    <property type="protein sequence ID" value="ALB28724.1"/>
    <property type="molecule type" value="Genomic_DNA"/>
</dbReference>
<keyword evidence="5" id="KW-1185">Reference proteome</keyword>
<dbReference type="KEGG" id="lhi:JP39_04770"/>
<dbReference type="PANTHER" id="PTHR43479:SF11">
    <property type="entry name" value="ACREF_ENVCD OPERON REPRESSOR-RELATED"/>
    <property type="match status" value="1"/>
</dbReference>
<dbReference type="AlphaFoldDB" id="A0A0K2LBP8"/>
<keyword evidence="1 2" id="KW-0238">DNA-binding</keyword>
<proteinExistence type="predicted"/>
<accession>A0A0K2LBP8</accession>
<dbReference type="InterPro" id="IPR001647">
    <property type="entry name" value="HTH_TetR"/>
</dbReference>
<dbReference type="SUPFAM" id="SSF46689">
    <property type="entry name" value="Homeodomain-like"/>
    <property type="match status" value="1"/>
</dbReference>
<evidence type="ECO:0000313" key="4">
    <source>
        <dbReference type="EMBL" id="ALB28724.1"/>
    </source>
</evidence>
<organism evidence="4 5">
    <name type="scientific">Companilactobacillus heilongjiangensis</name>
    <dbReference type="NCBI Taxonomy" id="1074467"/>
    <lineage>
        <taxon>Bacteria</taxon>
        <taxon>Bacillati</taxon>
        <taxon>Bacillota</taxon>
        <taxon>Bacilli</taxon>
        <taxon>Lactobacillales</taxon>
        <taxon>Lactobacillaceae</taxon>
        <taxon>Companilactobacillus</taxon>
    </lineage>
</organism>
<dbReference type="STRING" id="1074467.JP39_04770"/>
<reference evidence="4 5" key="1">
    <citation type="submission" date="2015-08" db="EMBL/GenBank/DDBJ databases">
        <title>Genomic sequence of Lactobacillus heilongjiangensis DSM 28069, isolated from Chinese traditional pickle.</title>
        <authorList>
            <person name="Jiang X."/>
            <person name="Zheng B."/>
            <person name="Cheng H."/>
        </authorList>
    </citation>
    <scope>NUCLEOTIDE SEQUENCE [LARGE SCALE GENOMIC DNA]</scope>
    <source>
        <strain evidence="4 5">DSM 28069</strain>
    </source>
</reference>
<protein>
    <recommendedName>
        <fullName evidence="3">HTH tetR-type domain-containing protein</fullName>
    </recommendedName>
</protein>
<name>A0A0K2LBP8_9LACO</name>
<sequence>MDRDTSTEVVTRMHRQTEYWIKESLVDLLDIYSFDEITVKQIVATAKISRPTFYRHYSTKDDVLEDLVNDIISGYIESTNNNSVLEFDNVLENYFNYFESKKDTMRILIKANLADYFTSAFTKKFIVEIKDTPAPWRKWDNDLQVSLGVQFATGGLINVLIGWIATDCKINSKIMIQELMATIQGLG</sequence>
<evidence type="ECO:0000256" key="1">
    <source>
        <dbReference type="ARBA" id="ARBA00023125"/>
    </source>
</evidence>
<evidence type="ECO:0000256" key="2">
    <source>
        <dbReference type="PROSITE-ProRule" id="PRU00335"/>
    </source>
</evidence>
<dbReference type="PROSITE" id="PS50977">
    <property type="entry name" value="HTH_TETR_2"/>
    <property type="match status" value="1"/>
</dbReference>
<dbReference type="RefSeq" id="WP_041499451.1">
    <property type="nucleotide sequence ID" value="NZ_BJDV01000011.1"/>
</dbReference>
<evidence type="ECO:0000313" key="5">
    <source>
        <dbReference type="Proteomes" id="UP000061546"/>
    </source>
</evidence>
<dbReference type="InterPro" id="IPR009057">
    <property type="entry name" value="Homeodomain-like_sf"/>
</dbReference>
<dbReference type="OrthoDB" id="9810250at2"/>
<evidence type="ECO:0000259" key="3">
    <source>
        <dbReference type="PROSITE" id="PS50977"/>
    </source>
</evidence>
<dbReference type="Gene3D" id="1.10.357.10">
    <property type="entry name" value="Tetracycline Repressor, domain 2"/>
    <property type="match status" value="1"/>
</dbReference>
<feature type="DNA-binding region" description="H-T-H motif" evidence="2">
    <location>
        <begin position="38"/>
        <end position="57"/>
    </location>
</feature>
<dbReference type="GO" id="GO:0003677">
    <property type="term" value="F:DNA binding"/>
    <property type="evidence" value="ECO:0007669"/>
    <property type="project" value="UniProtKB-UniRule"/>
</dbReference>
<dbReference type="Proteomes" id="UP000061546">
    <property type="component" value="Chromosome"/>
</dbReference>
<feature type="domain" description="HTH tetR-type" evidence="3">
    <location>
        <begin position="15"/>
        <end position="75"/>
    </location>
</feature>
<dbReference type="Pfam" id="PF14278">
    <property type="entry name" value="TetR_C_8"/>
    <property type="match status" value="1"/>
</dbReference>
<gene>
    <name evidence="4" type="ORF">JP39_04770</name>
</gene>